<evidence type="ECO:0000313" key="1">
    <source>
        <dbReference type="EMBL" id="RZC43003.1"/>
    </source>
</evidence>
<evidence type="ECO:0000313" key="2">
    <source>
        <dbReference type="Proteomes" id="UP000292052"/>
    </source>
</evidence>
<accession>A0A482WEJ1</accession>
<organism evidence="1 2">
    <name type="scientific">Asbolus verrucosus</name>
    <name type="common">Desert ironclad beetle</name>
    <dbReference type="NCBI Taxonomy" id="1661398"/>
    <lineage>
        <taxon>Eukaryota</taxon>
        <taxon>Metazoa</taxon>
        <taxon>Ecdysozoa</taxon>
        <taxon>Arthropoda</taxon>
        <taxon>Hexapoda</taxon>
        <taxon>Insecta</taxon>
        <taxon>Pterygota</taxon>
        <taxon>Neoptera</taxon>
        <taxon>Endopterygota</taxon>
        <taxon>Coleoptera</taxon>
        <taxon>Polyphaga</taxon>
        <taxon>Cucujiformia</taxon>
        <taxon>Tenebrionidae</taxon>
        <taxon>Pimeliinae</taxon>
        <taxon>Asbolus</taxon>
    </lineage>
</organism>
<gene>
    <name evidence="1" type="ORF">BDFB_008700</name>
</gene>
<protein>
    <submittedName>
        <fullName evidence="1">Uncharacterized protein</fullName>
    </submittedName>
</protein>
<dbReference type="Proteomes" id="UP000292052">
    <property type="component" value="Unassembled WGS sequence"/>
</dbReference>
<keyword evidence="2" id="KW-1185">Reference proteome</keyword>
<reference evidence="1 2" key="1">
    <citation type="submission" date="2017-03" db="EMBL/GenBank/DDBJ databases">
        <title>Genome of the blue death feigning beetle - Asbolus verrucosus.</title>
        <authorList>
            <person name="Rider S.D."/>
        </authorList>
    </citation>
    <scope>NUCLEOTIDE SEQUENCE [LARGE SCALE GENOMIC DNA]</scope>
    <source>
        <strain evidence="1">Butters</strain>
        <tissue evidence="1">Head and leg muscle</tissue>
    </source>
</reference>
<dbReference type="OrthoDB" id="10040454at2759"/>
<dbReference type="AlphaFoldDB" id="A0A482WEJ1"/>
<feature type="non-terminal residue" evidence="1">
    <location>
        <position position="1"/>
    </location>
</feature>
<proteinExistence type="predicted"/>
<name>A0A482WEJ1_ASBVE</name>
<sequence>LPLEKLEVLTRVQRRPEVVEEVRGLMEVAPSTSIQKLPQQIHLFYGPSHTILKKEMFPYKILLRDFVPRVNYYEWFLHNMNDDILDVTFFTDEA</sequence>
<dbReference type="EMBL" id="QDEB01002788">
    <property type="protein sequence ID" value="RZC43003.1"/>
    <property type="molecule type" value="Genomic_DNA"/>
</dbReference>
<comment type="caution">
    <text evidence="1">The sequence shown here is derived from an EMBL/GenBank/DDBJ whole genome shotgun (WGS) entry which is preliminary data.</text>
</comment>